<evidence type="ECO:0000256" key="1">
    <source>
        <dbReference type="ARBA" id="ARBA00023242"/>
    </source>
</evidence>
<reference evidence="3" key="1">
    <citation type="journal article" date="2021" name="Nat. Commun.">
        <title>Genetic determinants of endophytism in the Arabidopsis root mycobiome.</title>
        <authorList>
            <person name="Mesny F."/>
            <person name="Miyauchi S."/>
            <person name="Thiergart T."/>
            <person name="Pickel B."/>
            <person name="Atanasova L."/>
            <person name="Karlsson M."/>
            <person name="Huettel B."/>
            <person name="Barry K.W."/>
            <person name="Haridas S."/>
            <person name="Chen C."/>
            <person name="Bauer D."/>
            <person name="Andreopoulos W."/>
            <person name="Pangilinan J."/>
            <person name="LaButti K."/>
            <person name="Riley R."/>
            <person name="Lipzen A."/>
            <person name="Clum A."/>
            <person name="Drula E."/>
            <person name="Henrissat B."/>
            <person name="Kohler A."/>
            <person name="Grigoriev I.V."/>
            <person name="Martin F.M."/>
            <person name="Hacquard S."/>
        </authorList>
    </citation>
    <scope>NUCLEOTIDE SEQUENCE</scope>
    <source>
        <strain evidence="3">MPI-CAGE-AT-0147</strain>
    </source>
</reference>
<dbReference type="GO" id="GO:0000981">
    <property type="term" value="F:DNA-binding transcription factor activity, RNA polymerase II-specific"/>
    <property type="evidence" value="ECO:0007669"/>
    <property type="project" value="InterPro"/>
</dbReference>
<dbReference type="SMART" id="SM00066">
    <property type="entry name" value="GAL4"/>
    <property type="match status" value="1"/>
</dbReference>
<protein>
    <recommendedName>
        <fullName evidence="2">Zn(2)-C6 fungal-type domain-containing protein</fullName>
    </recommendedName>
</protein>
<dbReference type="Pfam" id="PF00172">
    <property type="entry name" value="Zn_clus"/>
    <property type="match status" value="1"/>
</dbReference>
<keyword evidence="1" id="KW-0539">Nucleus</keyword>
<evidence type="ECO:0000259" key="2">
    <source>
        <dbReference type="PROSITE" id="PS50048"/>
    </source>
</evidence>
<name>A0A9P9IM19_9HYPO</name>
<feature type="domain" description="Zn(2)-C6 fungal-type" evidence="2">
    <location>
        <begin position="22"/>
        <end position="52"/>
    </location>
</feature>
<accession>A0A9P9IM19</accession>
<dbReference type="OrthoDB" id="4356994at2759"/>
<proteinExistence type="predicted"/>
<dbReference type="GO" id="GO:0008270">
    <property type="term" value="F:zinc ion binding"/>
    <property type="evidence" value="ECO:0007669"/>
    <property type="project" value="InterPro"/>
</dbReference>
<evidence type="ECO:0000313" key="3">
    <source>
        <dbReference type="EMBL" id="KAH7127398.1"/>
    </source>
</evidence>
<dbReference type="SUPFAM" id="SSF57701">
    <property type="entry name" value="Zn2/Cys6 DNA-binding domain"/>
    <property type="match status" value="1"/>
</dbReference>
<dbReference type="Gene3D" id="4.10.240.10">
    <property type="entry name" value="Zn(2)-C6 fungal-type DNA-binding domain"/>
    <property type="match status" value="1"/>
</dbReference>
<dbReference type="InterPro" id="IPR036864">
    <property type="entry name" value="Zn2-C6_fun-type_DNA-bd_sf"/>
</dbReference>
<dbReference type="PROSITE" id="PS50048">
    <property type="entry name" value="ZN2_CY6_FUNGAL_2"/>
    <property type="match status" value="1"/>
</dbReference>
<keyword evidence="4" id="KW-1185">Reference proteome</keyword>
<dbReference type="InterPro" id="IPR001138">
    <property type="entry name" value="Zn2Cys6_DnaBD"/>
</dbReference>
<sequence>MDQQPTDVVRRTRRCHTRSRSGCFTCRKRRVRCDGNQPFCLRCTNAGRLCEFRTPSLPLRDRRPKAQTLPGQQQPWVAESTQFQVVWSGPLATKLTDPFGSFAINMPFKSRELLHYFHQATHTSNNNSEPKDTDILAALVQHPHTLRNTLLVAGMHYAWKARGLQAYELTFLFHKIETIRLLNDWVENSQSDDLMSVVQHIATLCFIECSLGNIPAAETHLEGLVTVVDLHRPLNYDLDDQIEVNDELINRYLILSWHSVHVLKSRVEGSKTLRKIFGPTKTTQFSKMISLLHQWRSQDIGSFETLLKTIRLLPYFGALPATTPFRPIDGLPMIECLRVLTLSTQSAKYEHGNNDPCLIWADGSASMLTLELMSSHISSLDDDRGPAFVSSACLPTSWCGISVTSGLYLHSVLELSNGGDPIDPRLFRCLILMLMRDLGRDIYKADMYGLSDFWFWKAFVGAFSLANHQLHEYDEALEDIGNELNGYIRRWSEISTVSHWTEAENRLFGITWTENVPLAESVWETATKD</sequence>
<gene>
    <name evidence="3" type="ORF">EDB81DRAFT_871898</name>
</gene>
<dbReference type="AlphaFoldDB" id="A0A9P9IM19"/>
<dbReference type="Proteomes" id="UP000738349">
    <property type="component" value="Unassembled WGS sequence"/>
</dbReference>
<organism evidence="3 4">
    <name type="scientific">Dactylonectria macrodidyma</name>
    <dbReference type="NCBI Taxonomy" id="307937"/>
    <lineage>
        <taxon>Eukaryota</taxon>
        <taxon>Fungi</taxon>
        <taxon>Dikarya</taxon>
        <taxon>Ascomycota</taxon>
        <taxon>Pezizomycotina</taxon>
        <taxon>Sordariomycetes</taxon>
        <taxon>Hypocreomycetidae</taxon>
        <taxon>Hypocreales</taxon>
        <taxon>Nectriaceae</taxon>
        <taxon>Dactylonectria</taxon>
    </lineage>
</organism>
<dbReference type="EMBL" id="JAGMUV010000019">
    <property type="protein sequence ID" value="KAH7127398.1"/>
    <property type="molecule type" value="Genomic_DNA"/>
</dbReference>
<dbReference type="PANTHER" id="PTHR37534:SF46">
    <property type="entry name" value="ZN(II)2CYS6 TRANSCRIPTION FACTOR (EUROFUNG)"/>
    <property type="match status" value="1"/>
</dbReference>
<evidence type="ECO:0000313" key="4">
    <source>
        <dbReference type="Proteomes" id="UP000738349"/>
    </source>
</evidence>
<comment type="caution">
    <text evidence="3">The sequence shown here is derived from an EMBL/GenBank/DDBJ whole genome shotgun (WGS) entry which is preliminary data.</text>
</comment>
<dbReference type="CDD" id="cd00067">
    <property type="entry name" value="GAL4"/>
    <property type="match status" value="1"/>
</dbReference>
<dbReference type="PANTHER" id="PTHR37534">
    <property type="entry name" value="TRANSCRIPTIONAL ACTIVATOR PROTEIN UGA3"/>
    <property type="match status" value="1"/>
</dbReference>
<dbReference type="PROSITE" id="PS00463">
    <property type="entry name" value="ZN2_CY6_FUNGAL_1"/>
    <property type="match status" value="1"/>
</dbReference>